<protein>
    <submittedName>
        <fullName evidence="2">Uncharacterized protein</fullName>
    </submittedName>
</protein>
<proteinExistence type="predicted"/>
<accession>A0AAF0DV35</accession>
<evidence type="ECO:0000256" key="1">
    <source>
        <dbReference type="SAM" id="MobiDB-lite"/>
    </source>
</evidence>
<evidence type="ECO:0000313" key="3">
    <source>
        <dbReference type="Proteomes" id="UP001216638"/>
    </source>
</evidence>
<feature type="region of interest" description="Disordered" evidence="1">
    <location>
        <begin position="29"/>
        <end position="50"/>
    </location>
</feature>
<sequence>MSQSFQNAFILQSFGVDQPDEENAWEPHVHAGASTSAIPASPRREYKPGCPPKVKYDEQGNETYEWAWYQSVERLRSTWEGIMKRYSEAHFEDQDEIYLGRPNVPGDEPRLIRDRGSLRALRNRSSLDQFMHEELPDYGEGEEEEAGEMPAQNASPAHSPPRRMMRLRAFDEDDEDLQEFLRQEARRREVLGDEEEEEVVDLRDYDGS</sequence>
<dbReference type="GO" id="GO:0005634">
    <property type="term" value="C:nucleus"/>
    <property type="evidence" value="ECO:0007669"/>
    <property type="project" value="InterPro"/>
</dbReference>
<dbReference type="InterPro" id="IPR018465">
    <property type="entry name" value="Scm3/HJURP"/>
</dbReference>
<name>A0AAF0DV35_9BASI</name>
<dbReference type="AlphaFoldDB" id="A0AAF0DV35"/>
<gene>
    <name evidence="2" type="ORF">MBRA1_001233</name>
</gene>
<feature type="region of interest" description="Disordered" evidence="1">
    <location>
        <begin position="129"/>
        <end position="163"/>
    </location>
</feature>
<evidence type="ECO:0000313" key="2">
    <source>
        <dbReference type="EMBL" id="WFC94600.1"/>
    </source>
</evidence>
<dbReference type="EMBL" id="CP119951">
    <property type="protein sequence ID" value="WFC94600.1"/>
    <property type="molecule type" value="Genomic_DNA"/>
</dbReference>
<feature type="compositionally biased region" description="Acidic residues" evidence="1">
    <location>
        <begin position="136"/>
        <end position="147"/>
    </location>
</feature>
<dbReference type="GO" id="GO:0042393">
    <property type="term" value="F:histone binding"/>
    <property type="evidence" value="ECO:0007669"/>
    <property type="project" value="InterPro"/>
</dbReference>
<keyword evidence="3" id="KW-1185">Reference proteome</keyword>
<organism evidence="2 3">
    <name type="scientific">Malassezia brasiliensis</name>
    <dbReference type="NCBI Taxonomy" id="1821822"/>
    <lineage>
        <taxon>Eukaryota</taxon>
        <taxon>Fungi</taxon>
        <taxon>Dikarya</taxon>
        <taxon>Basidiomycota</taxon>
        <taxon>Ustilaginomycotina</taxon>
        <taxon>Malasseziomycetes</taxon>
        <taxon>Malasseziales</taxon>
        <taxon>Malasseziaceae</taxon>
        <taxon>Malassezia</taxon>
    </lineage>
</organism>
<dbReference type="Pfam" id="PF10384">
    <property type="entry name" value="Scm3"/>
    <property type="match status" value="1"/>
</dbReference>
<reference evidence="2" key="1">
    <citation type="submission" date="2023-03" db="EMBL/GenBank/DDBJ databases">
        <title>Mating type loci evolution in Malassezia.</title>
        <authorList>
            <person name="Coelho M.A."/>
        </authorList>
    </citation>
    <scope>NUCLEOTIDE SEQUENCE</scope>
    <source>
        <strain evidence="2">CBS 14135</strain>
    </source>
</reference>
<dbReference type="Proteomes" id="UP001216638">
    <property type="component" value="Chromosome 1"/>
</dbReference>
<feature type="region of interest" description="Disordered" evidence="1">
    <location>
        <begin position="185"/>
        <end position="208"/>
    </location>
</feature>